<evidence type="ECO:0000259" key="2">
    <source>
        <dbReference type="Pfam" id="PF17408"/>
    </source>
</evidence>
<dbReference type="InterPro" id="IPR007956">
    <property type="entry name" value="Malonyl_CoA_deC_C"/>
</dbReference>
<accession>A0AAE3N675</accession>
<dbReference type="RefSeq" id="WP_271427557.1">
    <property type="nucleotide sequence ID" value="NZ_JAQIPB010000002.1"/>
</dbReference>
<dbReference type="Pfam" id="PF05292">
    <property type="entry name" value="MCD"/>
    <property type="match status" value="1"/>
</dbReference>
<sequence length="495" mass="55210">MTANDWIQRGVSLLRAGTADEKAAAELPAAPPRPAADARPPRTLTERMAATLRRHGEALAPRALRKALEDMQAVIDPRLSEVEGGRRALALAQWYETLQPDEHRDLWLLMCECLAPDARKLQAAREQFEAAQPGSPDYAQAEVKLRKALLSPRARLLQRFSMAPDGMRFLIELRAALLPEVKKDRRLLVLDAELEQLFSTWFDVAFLELQRISWDSPASLIEKLIQYEAVHDIKSWSDVKNRLDERDRRCYGFFHPRLPGVPLIFVEVALTGAVSDSITPLLDEQASADARKADTAIFYSISNTQTGLRGVSFGDSLIKRVVQTLTEEFPRLKTFATLSPIPGLRNWLTREAPALLQRLPERQQQALGRLLGAMPPAPAQLLAALEEAPSLAPQSPLRQWLLQAAAEYLGRGLRDGQPLDAVARFHLGNGARVERLNWAADPSAKGLRQSWGLMVNYVYDLKRLDKHRAWLAQGRIPVSGELEGLFLKAAPQAPA</sequence>
<dbReference type="GO" id="GO:0006085">
    <property type="term" value="P:acetyl-CoA biosynthetic process"/>
    <property type="evidence" value="ECO:0007669"/>
    <property type="project" value="TreeGrafter"/>
</dbReference>
<dbReference type="EMBL" id="JAQIPB010000002">
    <property type="protein sequence ID" value="MDA7416335.1"/>
    <property type="molecule type" value="Genomic_DNA"/>
</dbReference>
<reference evidence="3" key="1">
    <citation type="submission" date="2023-01" db="EMBL/GenBank/DDBJ databases">
        <title>Xenophilus mangrovi sp. nov., isolated from soil of Mangrove nature reserve.</title>
        <authorList>
            <person name="Xu S."/>
            <person name="Liu Z."/>
            <person name="Xu Y."/>
        </authorList>
    </citation>
    <scope>NUCLEOTIDE SEQUENCE</scope>
    <source>
        <strain evidence="3">YW8</strain>
    </source>
</reference>
<dbReference type="AlphaFoldDB" id="A0AAE3N675"/>
<dbReference type="InterPro" id="IPR042303">
    <property type="entry name" value="Malonyl_CoA_deC_C_sf"/>
</dbReference>
<dbReference type="InterPro" id="IPR038917">
    <property type="entry name" value="Malonyl_CoA_deC"/>
</dbReference>
<feature type="domain" description="Malonyl-CoA decarboxylase N-terminal" evidence="2">
    <location>
        <begin position="115"/>
        <end position="202"/>
    </location>
</feature>
<dbReference type="Pfam" id="PF17408">
    <property type="entry name" value="MCD_N"/>
    <property type="match status" value="1"/>
</dbReference>
<dbReference type="InterPro" id="IPR038351">
    <property type="entry name" value="MCD_N_sf"/>
</dbReference>
<keyword evidence="4" id="KW-1185">Reference proteome</keyword>
<evidence type="ECO:0000313" key="4">
    <source>
        <dbReference type="Proteomes" id="UP001212602"/>
    </source>
</evidence>
<dbReference type="InterPro" id="IPR035372">
    <property type="entry name" value="MCD_N"/>
</dbReference>
<dbReference type="Gene3D" id="3.40.630.150">
    <property type="entry name" value="Malonyl-CoA decarboxylase, catalytic domain"/>
    <property type="match status" value="1"/>
</dbReference>
<dbReference type="GO" id="GO:0006633">
    <property type="term" value="P:fatty acid biosynthetic process"/>
    <property type="evidence" value="ECO:0007669"/>
    <property type="project" value="InterPro"/>
</dbReference>
<gene>
    <name evidence="3" type="ORF">PGB34_08150</name>
</gene>
<comment type="caution">
    <text evidence="3">The sequence shown here is derived from an EMBL/GenBank/DDBJ whole genome shotgun (WGS) entry which is preliminary data.</text>
</comment>
<evidence type="ECO:0000313" key="3">
    <source>
        <dbReference type="EMBL" id="MDA7416335.1"/>
    </source>
</evidence>
<name>A0AAE3N675_9BURK</name>
<dbReference type="PANTHER" id="PTHR28641:SF1">
    <property type="entry name" value="MALONYL-COA DECARBOXYLASE, MITOCHONDRIAL"/>
    <property type="match status" value="1"/>
</dbReference>
<dbReference type="GO" id="GO:2001294">
    <property type="term" value="P:malonyl-CoA catabolic process"/>
    <property type="evidence" value="ECO:0007669"/>
    <property type="project" value="TreeGrafter"/>
</dbReference>
<evidence type="ECO:0000259" key="1">
    <source>
        <dbReference type="Pfam" id="PF05292"/>
    </source>
</evidence>
<proteinExistence type="predicted"/>
<dbReference type="Proteomes" id="UP001212602">
    <property type="component" value="Unassembled WGS sequence"/>
</dbReference>
<feature type="domain" description="Malonyl-CoA decarboxylase C-terminal" evidence="1">
    <location>
        <begin position="205"/>
        <end position="460"/>
    </location>
</feature>
<dbReference type="PANTHER" id="PTHR28641">
    <property type="match status" value="1"/>
</dbReference>
<protein>
    <submittedName>
        <fullName evidence="3">Malonyl-CoA decarboxylase</fullName>
    </submittedName>
</protein>
<dbReference type="GO" id="GO:0050080">
    <property type="term" value="F:malonyl-CoA decarboxylase activity"/>
    <property type="evidence" value="ECO:0007669"/>
    <property type="project" value="InterPro"/>
</dbReference>
<organism evidence="3 4">
    <name type="scientific">Xenophilus arseniciresistens</name>
    <dbReference type="NCBI Taxonomy" id="1283306"/>
    <lineage>
        <taxon>Bacteria</taxon>
        <taxon>Pseudomonadati</taxon>
        <taxon>Pseudomonadota</taxon>
        <taxon>Betaproteobacteria</taxon>
        <taxon>Burkholderiales</taxon>
        <taxon>Comamonadaceae</taxon>
        <taxon>Xenophilus</taxon>
    </lineage>
</organism>
<dbReference type="Gene3D" id="1.20.140.90">
    <property type="entry name" value="Malonyl-CoA decarboxylase, oligemerization domain"/>
    <property type="match status" value="1"/>
</dbReference>